<dbReference type="Pfam" id="PF12796">
    <property type="entry name" value="Ank_2"/>
    <property type="match status" value="4"/>
</dbReference>
<evidence type="ECO:0000313" key="4">
    <source>
        <dbReference type="Proteomes" id="UP000095283"/>
    </source>
</evidence>
<feature type="repeat" description="ANK" evidence="3">
    <location>
        <begin position="460"/>
        <end position="492"/>
    </location>
</feature>
<dbReference type="AlphaFoldDB" id="A0A1I7WF08"/>
<feature type="repeat" description="ANK" evidence="3">
    <location>
        <begin position="327"/>
        <end position="359"/>
    </location>
</feature>
<accession>A0A1I7WF08</accession>
<dbReference type="PANTHER" id="PTHR24198">
    <property type="entry name" value="ANKYRIN REPEAT AND PROTEIN KINASE DOMAIN-CONTAINING PROTEIN"/>
    <property type="match status" value="1"/>
</dbReference>
<dbReference type="SMART" id="SM00248">
    <property type="entry name" value="ANK"/>
    <property type="match status" value="10"/>
</dbReference>
<protein>
    <submittedName>
        <fullName evidence="5">ANK_REP_REGION domain-containing protein</fullName>
    </submittedName>
</protein>
<dbReference type="Gene3D" id="1.25.40.20">
    <property type="entry name" value="Ankyrin repeat-containing domain"/>
    <property type="match status" value="3"/>
</dbReference>
<dbReference type="SUPFAM" id="SSF48403">
    <property type="entry name" value="Ankyrin repeat"/>
    <property type="match status" value="2"/>
</dbReference>
<evidence type="ECO:0000313" key="5">
    <source>
        <dbReference type="WBParaSite" id="Hba_03503"/>
    </source>
</evidence>
<dbReference type="Proteomes" id="UP000095283">
    <property type="component" value="Unplaced"/>
</dbReference>
<sequence>MSEAGHLDIVRRLLESGADVDKKDSEERTALMAAAFMNHYQVVELLLDHGANIQVRNGIYILIRKLIITYYIIYFTKPANLYNSLSILVFYLSIGGSDINLPDAHGRLCIHLAAYHGDKNLQRLMSAMVCIDVQDSLGRTPLMLAASQGQLHSVELLMSNGEIHRLCLSVLSLYLSLFSWSLFLSPSPSLPLSLSLSLSPSSPSLPLSLSLSRRLLLTKLRLHLFCTFKLCDKNECSMNIHNAVRVVKFILLMFYKFILSRIFKNDKFLIVHGDVELTRALAMENTVNAADRLGNHPLIIACQHNNVEVVVCELLNMGAPSTRLSLNGQSALRVAALAGNTKIVQVLAERTIDWEQLDMDGTPLVHSLLINKQTAMAELLLTLGALTSSRDIHGRTCAHVVSSTNDLCGARMLRRFGCSFESTDNGGRTPLMTAVWAGNTCLSAYLLDTVGVSPNAVDKQGASALSIAAQLGHRDMVILLLRFGAEPSLADLEGRTALDVAKISGHEHIKMILQTACGSADSSGFGSVPNSPMDTKSLEIVN</sequence>
<feature type="repeat" description="ANK" evidence="3">
    <location>
        <begin position="1"/>
        <end position="25"/>
    </location>
</feature>
<evidence type="ECO:0000256" key="2">
    <source>
        <dbReference type="ARBA" id="ARBA00023043"/>
    </source>
</evidence>
<feature type="repeat" description="ANK" evidence="3">
    <location>
        <begin position="137"/>
        <end position="161"/>
    </location>
</feature>
<dbReference type="WBParaSite" id="Hba_03503">
    <property type="protein sequence ID" value="Hba_03503"/>
    <property type="gene ID" value="Hba_03503"/>
</dbReference>
<evidence type="ECO:0000256" key="1">
    <source>
        <dbReference type="ARBA" id="ARBA00022737"/>
    </source>
</evidence>
<keyword evidence="2 3" id="KW-0040">ANK repeat</keyword>
<dbReference type="PROSITE" id="PS50297">
    <property type="entry name" value="ANK_REP_REGION"/>
    <property type="match status" value="4"/>
</dbReference>
<keyword evidence="4" id="KW-1185">Reference proteome</keyword>
<dbReference type="PANTHER" id="PTHR24198:SF165">
    <property type="entry name" value="ANKYRIN REPEAT-CONTAINING PROTEIN-RELATED"/>
    <property type="match status" value="1"/>
</dbReference>
<evidence type="ECO:0000256" key="3">
    <source>
        <dbReference type="PROSITE-ProRule" id="PRU00023"/>
    </source>
</evidence>
<reference evidence="5" key="1">
    <citation type="submission" date="2016-11" db="UniProtKB">
        <authorList>
            <consortium name="WormBaseParasite"/>
        </authorList>
    </citation>
    <scope>IDENTIFICATION</scope>
</reference>
<dbReference type="InterPro" id="IPR002110">
    <property type="entry name" value="Ankyrin_rpt"/>
</dbReference>
<dbReference type="InterPro" id="IPR036770">
    <property type="entry name" value="Ankyrin_rpt-contain_sf"/>
</dbReference>
<organism evidence="4 5">
    <name type="scientific">Heterorhabditis bacteriophora</name>
    <name type="common">Entomopathogenic nematode worm</name>
    <dbReference type="NCBI Taxonomy" id="37862"/>
    <lineage>
        <taxon>Eukaryota</taxon>
        <taxon>Metazoa</taxon>
        <taxon>Ecdysozoa</taxon>
        <taxon>Nematoda</taxon>
        <taxon>Chromadorea</taxon>
        <taxon>Rhabditida</taxon>
        <taxon>Rhabditina</taxon>
        <taxon>Rhabditomorpha</taxon>
        <taxon>Strongyloidea</taxon>
        <taxon>Heterorhabditidae</taxon>
        <taxon>Heterorhabditis</taxon>
    </lineage>
</organism>
<keyword evidence="1" id="KW-0677">Repeat</keyword>
<proteinExistence type="predicted"/>
<dbReference type="PROSITE" id="PS50088">
    <property type="entry name" value="ANK_REPEAT"/>
    <property type="match status" value="5"/>
</dbReference>
<feature type="repeat" description="ANK" evidence="3">
    <location>
        <begin position="26"/>
        <end position="58"/>
    </location>
</feature>
<name>A0A1I7WF08_HETBA</name>